<dbReference type="InterPro" id="IPR036259">
    <property type="entry name" value="MFS_trans_sf"/>
</dbReference>
<proteinExistence type="predicted"/>
<dbReference type="PANTHER" id="PTHR23502:SF2">
    <property type="entry name" value="TRANSPORTER, PUTATIVE (AFU_ORTHOLOGUE AFUA_2G08910)-RELATED"/>
    <property type="match status" value="1"/>
</dbReference>
<dbReference type="InterPro" id="IPR011701">
    <property type="entry name" value="MFS"/>
</dbReference>
<feature type="transmembrane region" description="Helical" evidence="6">
    <location>
        <begin position="180"/>
        <end position="199"/>
    </location>
</feature>
<dbReference type="PANTHER" id="PTHR23502">
    <property type="entry name" value="MAJOR FACILITATOR SUPERFAMILY"/>
    <property type="match status" value="1"/>
</dbReference>
<dbReference type="STRING" id="1016849.A0A0D1YXM6"/>
<feature type="transmembrane region" description="Helical" evidence="6">
    <location>
        <begin position="395"/>
        <end position="416"/>
    </location>
</feature>
<feature type="transmembrane region" description="Helical" evidence="6">
    <location>
        <begin position="211"/>
        <end position="234"/>
    </location>
</feature>
<dbReference type="PROSITE" id="PS50850">
    <property type="entry name" value="MFS"/>
    <property type="match status" value="1"/>
</dbReference>
<feature type="domain" description="Major facilitator superfamily (MFS) profile" evidence="7">
    <location>
        <begin position="86"/>
        <end position="515"/>
    </location>
</feature>
<evidence type="ECO:0000256" key="2">
    <source>
        <dbReference type="ARBA" id="ARBA00022692"/>
    </source>
</evidence>
<feature type="transmembrane region" description="Helical" evidence="6">
    <location>
        <begin position="352"/>
        <end position="374"/>
    </location>
</feature>
<organism evidence="8 9">
    <name type="scientific">Exophiala sideris</name>
    <dbReference type="NCBI Taxonomy" id="1016849"/>
    <lineage>
        <taxon>Eukaryota</taxon>
        <taxon>Fungi</taxon>
        <taxon>Dikarya</taxon>
        <taxon>Ascomycota</taxon>
        <taxon>Pezizomycotina</taxon>
        <taxon>Eurotiomycetes</taxon>
        <taxon>Chaetothyriomycetidae</taxon>
        <taxon>Chaetothyriales</taxon>
        <taxon>Herpotrichiellaceae</taxon>
        <taxon>Exophiala</taxon>
    </lineage>
</organism>
<evidence type="ECO:0000256" key="4">
    <source>
        <dbReference type="ARBA" id="ARBA00023136"/>
    </source>
</evidence>
<gene>
    <name evidence="8" type="ORF">PV11_07066</name>
</gene>
<evidence type="ECO:0000313" key="9">
    <source>
        <dbReference type="Proteomes" id="UP000053599"/>
    </source>
</evidence>
<dbReference type="Gene3D" id="1.20.1250.20">
    <property type="entry name" value="MFS general substrate transporter like domains"/>
    <property type="match status" value="1"/>
</dbReference>
<dbReference type="GO" id="GO:0005886">
    <property type="term" value="C:plasma membrane"/>
    <property type="evidence" value="ECO:0007669"/>
    <property type="project" value="TreeGrafter"/>
</dbReference>
<keyword evidence="2 6" id="KW-0812">Transmembrane</keyword>
<dbReference type="EMBL" id="KN846953">
    <property type="protein sequence ID" value="KIV79508.1"/>
    <property type="molecule type" value="Genomic_DNA"/>
</dbReference>
<feature type="region of interest" description="Disordered" evidence="5">
    <location>
        <begin position="1"/>
        <end position="32"/>
    </location>
</feature>
<reference evidence="8 9" key="1">
    <citation type="submission" date="2015-01" db="EMBL/GenBank/DDBJ databases">
        <title>The Genome Sequence of Exophiala sideris CBS121828.</title>
        <authorList>
            <consortium name="The Broad Institute Genomics Platform"/>
            <person name="Cuomo C."/>
            <person name="de Hoog S."/>
            <person name="Gorbushina A."/>
            <person name="Stielow B."/>
            <person name="Teixiera M."/>
            <person name="Abouelleil A."/>
            <person name="Chapman S.B."/>
            <person name="Priest M."/>
            <person name="Young S.K."/>
            <person name="Wortman J."/>
            <person name="Nusbaum C."/>
            <person name="Birren B."/>
        </authorList>
    </citation>
    <scope>NUCLEOTIDE SEQUENCE [LARGE SCALE GENOMIC DNA]</scope>
    <source>
        <strain evidence="8 9">CBS 121828</strain>
    </source>
</reference>
<comment type="subcellular location">
    <subcellularLocation>
        <location evidence="1">Membrane</location>
        <topology evidence="1">Multi-pass membrane protein</topology>
    </subcellularLocation>
</comment>
<protein>
    <recommendedName>
        <fullName evidence="7">Major facilitator superfamily (MFS) profile domain-containing protein</fullName>
    </recommendedName>
</protein>
<accession>A0A0D1YXM6</accession>
<name>A0A0D1YXM6_9EURO</name>
<feature type="transmembrane region" description="Helical" evidence="6">
    <location>
        <begin position="457"/>
        <end position="479"/>
    </location>
</feature>
<feature type="transmembrane region" description="Helical" evidence="6">
    <location>
        <begin position="428"/>
        <end position="450"/>
    </location>
</feature>
<dbReference type="FunFam" id="1.20.1250.20:FF:000318">
    <property type="entry name" value="MFS multidrug transporter, putative"/>
    <property type="match status" value="1"/>
</dbReference>
<evidence type="ECO:0000256" key="6">
    <source>
        <dbReference type="SAM" id="Phobius"/>
    </source>
</evidence>
<feature type="transmembrane region" description="Helical" evidence="6">
    <location>
        <begin position="240"/>
        <end position="259"/>
    </location>
</feature>
<feature type="transmembrane region" description="Helical" evidence="6">
    <location>
        <begin position="121"/>
        <end position="140"/>
    </location>
</feature>
<dbReference type="Pfam" id="PF07690">
    <property type="entry name" value="MFS_1"/>
    <property type="match status" value="1"/>
</dbReference>
<evidence type="ECO:0000256" key="5">
    <source>
        <dbReference type="SAM" id="MobiDB-lite"/>
    </source>
</evidence>
<feature type="transmembrane region" description="Helical" evidence="6">
    <location>
        <begin position="313"/>
        <end position="332"/>
    </location>
</feature>
<evidence type="ECO:0000256" key="1">
    <source>
        <dbReference type="ARBA" id="ARBA00004141"/>
    </source>
</evidence>
<keyword evidence="4 6" id="KW-0472">Membrane</keyword>
<dbReference type="InterPro" id="IPR020846">
    <property type="entry name" value="MFS_dom"/>
</dbReference>
<dbReference type="OrthoDB" id="4110464at2759"/>
<feature type="transmembrane region" description="Helical" evidence="6">
    <location>
        <begin position="152"/>
        <end position="174"/>
    </location>
</feature>
<feature type="transmembrane region" description="Helical" evidence="6">
    <location>
        <begin position="491"/>
        <end position="512"/>
    </location>
</feature>
<evidence type="ECO:0000259" key="7">
    <source>
        <dbReference type="PROSITE" id="PS50850"/>
    </source>
</evidence>
<dbReference type="GO" id="GO:0022857">
    <property type="term" value="F:transmembrane transporter activity"/>
    <property type="evidence" value="ECO:0007669"/>
    <property type="project" value="InterPro"/>
</dbReference>
<sequence length="523" mass="58032">MNPDKNISQHLESSQTAGDDGKMDAPSKSEANPIMLPYHGSDAVSGLSPEHREYLLQVHGTLDLDPIPAMDDADPYNWPLWKKTINLSLVSFHAMMATFTAGAIQSAFFEIHLDLGVSLQRASYLTSLVIAVLGGAPLFWKPLADRYGRRPIFLLSLVCSLVGNIGCAKSPSYATMGLCRAITAFFISPALAIGSGVVAETFFKKQRGRYIGIWTIMVTMGVPVAPFIMGFVAYRVNYRWIYWILCIINGVQFVLYLFFGPETRYIRRTDANGIPTNAPSSALKREYFSFGRIDPTPLTIWDFLRPLAMAGRVCIMVPAATYSMVFLISGVLPTIEVPQIFVEKFGLNTQQIGLQNLSFIIGAILGEQIGGFLSDKWMLRRERRELKRPEPEYRLWLSYIGYLLCVCGVVVFLVQIGRASDKWNITPLIGAAIGYAGVQIVTTVMITYAVDCYREEAASTGVFITFVRQSWGFIGPFWFPPMIQNVGLYGSAGIVTALIVVGSIIPTVILQWKGRSYRNAKLT</sequence>
<evidence type="ECO:0000256" key="3">
    <source>
        <dbReference type="ARBA" id="ARBA00022989"/>
    </source>
</evidence>
<dbReference type="Proteomes" id="UP000053599">
    <property type="component" value="Unassembled WGS sequence"/>
</dbReference>
<feature type="compositionally biased region" description="Polar residues" evidence="5">
    <location>
        <begin position="1"/>
        <end position="17"/>
    </location>
</feature>
<dbReference type="AlphaFoldDB" id="A0A0D1YXM6"/>
<feature type="transmembrane region" description="Helical" evidence="6">
    <location>
        <begin position="87"/>
        <end position="109"/>
    </location>
</feature>
<dbReference type="SUPFAM" id="SSF103473">
    <property type="entry name" value="MFS general substrate transporter"/>
    <property type="match status" value="1"/>
</dbReference>
<keyword evidence="3 6" id="KW-1133">Transmembrane helix</keyword>
<evidence type="ECO:0000313" key="8">
    <source>
        <dbReference type="EMBL" id="KIV79508.1"/>
    </source>
</evidence>